<accession>I7MMQ7</accession>
<dbReference type="GO" id="GO:0016020">
    <property type="term" value="C:membrane"/>
    <property type="evidence" value="ECO:0007669"/>
    <property type="project" value="UniProtKB-SubCell"/>
</dbReference>
<evidence type="ECO:0000313" key="6">
    <source>
        <dbReference type="EMBL" id="EAS06217.1"/>
    </source>
</evidence>
<organism evidence="6 7">
    <name type="scientific">Tetrahymena thermophila (strain SB210)</name>
    <dbReference type="NCBI Taxonomy" id="312017"/>
    <lineage>
        <taxon>Eukaryota</taxon>
        <taxon>Sar</taxon>
        <taxon>Alveolata</taxon>
        <taxon>Ciliophora</taxon>
        <taxon>Intramacronucleata</taxon>
        <taxon>Oligohymenophorea</taxon>
        <taxon>Hymenostomatida</taxon>
        <taxon>Tetrahymenina</taxon>
        <taxon>Tetrahymenidae</taxon>
        <taxon>Tetrahymena</taxon>
    </lineage>
</organism>
<feature type="transmembrane region" description="Helical" evidence="5">
    <location>
        <begin position="313"/>
        <end position="332"/>
    </location>
</feature>
<dbReference type="Pfam" id="PF02535">
    <property type="entry name" value="Zip"/>
    <property type="match status" value="1"/>
</dbReference>
<feature type="transmembrane region" description="Helical" evidence="5">
    <location>
        <begin position="374"/>
        <end position="390"/>
    </location>
</feature>
<dbReference type="KEGG" id="tet:TTHERM_00326990"/>
<dbReference type="FunCoup" id="I7MMQ7">
    <property type="interactions" value="3"/>
</dbReference>
<dbReference type="eggNOG" id="KOG1558">
    <property type="taxonomic scope" value="Eukaryota"/>
</dbReference>
<dbReference type="AlphaFoldDB" id="I7MMQ7"/>
<evidence type="ECO:0000256" key="2">
    <source>
        <dbReference type="ARBA" id="ARBA00022692"/>
    </source>
</evidence>
<protein>
    <submittedName>
        <fullName evidence="6">Metal cation transporter, ZIP family protein</fullName>
    </submittedName>
</protein>
<dbReference type="EMBL" id="GG662299">
    <property type="protein sequence ID" value="EAS06217.1"/>
    <property type="molecule type" value="Genomic_DNA"/>
</dbReference>
<gene>
    <name evidence="6" type="ORF">TTHERM_00326990</name>
</gene>
<reference evidence="7" key="1">
    <citation type="journal article" date="2006" name="PLoS Biol.">
        <title>Macronuclear genome sequence of the ciliate Tetrahymena thermophila, a model eukaryote.</title>
        <authorList>
            <person name="Eisen J.A."/>
            <person name="Coyne R.S."/>
            <person name="Wu M."/>
            <person name="Wu D."/>
            <person name="Thiagarajan M."/>
            <person name="Wortman J.R."/>
            <person name="Badger J.H."/>
            <person name="Ren Q."/>
            <person name="Amedeo P."/>
            <person name="Jones K.M."/>
            <person name="Tallon L.J."/>
            <person name="Delcher A.L."/>
            <person name="Salzberg S.L."/>
            <person name="Silva J.C."/>
            <person name="Haas B.J."/>
            <person name="Majoros W.H."/>
            <person name="Farzad M."/>
            <person name="Carlton J.M."/>
            <person name="Smith R.K. Jr."/>
            <person name="Garg J."/>
            <person name="Pearlman R.E."/>
            <person name="Karrer K.M."/>
            <person name="Sun L."/>
            <person name="Manning G."/>
            <person name="Elde N.C."/>
            <person name="Turkewitz A.P."/>
            <person name="Asai D.J."/>
            <person name="Wilkes D.E."/>
            <person name="Wang Y."/>
            <person name="Cai H."/>
            <person name="Collins K."/>
            <person name="Stewart B.A."/>
            <person name="Lee S.R."/>
            <person name="Wilamowska K."/>
            <person name="Weinberg Z."/>
            <person name="Ruzzo W.L."/>
            <person name="Wloga D."/>
            <person name="Gaertig J."/>
            <person name="Frankel J."/>
            <person name="Tsao C.-C."/>
            <person name="Gorovsky M.A."/>
            <person name="Keeling P.J."/>
            <person name="Waller R.F."/>
            <person name="Patron N.J."/>
            <person name="Cherry J.M."/>
            <person name="Stover N.A."/>
            <person name="Krieger C.J."/>
            <person name="del Toro C."/>
            <person name="Ryder H.F."/>
            <person name="Williamson S.C."/>
            <person name="Barbeau R.A."/>
            <person name="Hamilton E.P."/>
            <person name="Orias E."/>
        </authorList>
    </citation>
    <scope>NUCLEOTIDE SEQUENCE [LARGE SCALE GENOMIC DNA]</scope>
    <source>
        <strain evidence="7">SB210</strain>
    </source>
</reference>
<dbReference type="InterPro" id="IPR003689">
    <property type="entry name" value="ZIP"/>
</dbReference>
<dbReference type="HOGENOM" id="CLU_697348_0_0_1"/>
<dbReference type="GeneID" id="7830601"/>
<keyword evidence="7" id="KW-1185">Reference proteome</keyword>
<comment type="subcellular location">
    <subcellularLocation>
        <location evidence="1">Membrane</location>
        <topology evidence="1">Multi-pass membrane protein</topology>
    </subcellularLocation>
</comment>
<dbReference type="OMA" id="CAHHEAT"/>
<keyword evidence="3 5" id="KW-1133">Transmembrane helix</keyword>
<keyword evidence="4 5" id="KW-0472">Membrane</keyword>
<evidence type="ECO:0000256" key="3">
    <source>
        <dbReference type="ARBA" id="ARBA00022989"/>
    </source>
</evidence>
<feature type="transmembrane region" description="Helical" evidence="5">
    <location>
        <begin position="14"/>
        <end position="34"/>
    </location>
</feature>
<dbReference type="RefSeq" id="XP_001026462.1">
    <property type="nucleotide sequence ID" value="XM_001026462.1"/>
</dbReference>
<dbReference type="PANTHER" id="PTHR11040">
    <property type="entry name" value="ZINC/IRON TRANSPORTER"/>
    <property type="match status" value="1"/>
</dbReference>
<dbReference type="OrthoDB" id="10263369at2759"/>
<dbReference type="PANTHER" id="PTHR11040:SF140">
    <property type="entry name" value="ZRT (ZRT), IRT- (IRT-) LIKE PROTEIN TRANSPORTER"/>
    <property type="match status" value="1"/>
</dbReference>
<dbReference type="Proteomes" id="UP000009168">
    <property type="component" value="Unassembled WGS sequence"/>
</dbReference>
<dbReference type="GO" id="GO:0005385">
    <property type="term" value="F:zinc ion transmembrane transporter activity"/>
    <property type="evidence" value="ECO:0007669"/>
    <property type="project" value="TreeGrafter"/>
</dbReference>
<evidence type="ECO:0000256" key="1">
    <source>
        <dbReference type="ARBA" id="ARBA00004141"/>
    </source>
</evidence>
<keyword evidence="2 5" id="KW-0812">Transmembrane</keyword>
<feature type="transmembrane region" description="Helical" evidence="5">
    <location>
        <begin position="338"/>
        <end position="354"/>
    </location>
</feature>
<name>I7MMQ7_TETTS</name>
<evidence type="ECO:0000313" key="7">
    <source>
        <dbReference type="Proteomes" id="UP000009168"/>
    </source>
</evidence>
<dbReference type="InParanoid" id="I7MMQ7"/>
<feature type="transmembrane region" description="Helical" evidence="5">
    <location>
        <begin position="54"/>
        <end position="73"/>
    </location>
</feature>
<proteinExistence type="predicted"/>
<sequence>MPLRVKSFRENQKVLSIASAFSGGLFLSVGLIHILPEAAENFDNYLNQTQHFPFQMLITVASFSFLLLLDRVIGGQFHGIHHHNEEDNEHDEVQEKKHHNGNEYYHNNSCNDDSTISHAIYHDYNNIQNVVKYSQKQYARVENQDCQNKIKNDQIQNQFSINGIEEDQNFQEIENQKAIKKVIEDTENKEHHLINSSKTNYSLQNSISGCQQKRYSHCQDDLFSKDIHLLENSIVKLEVSKQDSQISNYFAPFVLQVALGIHACLEGLAIGVEQKFSRCLTIALAVLAHKWAEGLVLGLAFKQSNMKIKQASIMIAIQAAMNPIGIALGWILSGAGNLVCGILMSISAGTFIYISTQEVIAEEFSKNRYQVTKYLFYLLGVGFISSLYFIEQATED</sequence>
<evidence type="ECO:0000256" key="5">
    <source>
        <dbReference type="SAM" id="Phobius"/>
    </source>
</evidence>
<evidence type="ECO:0000256" key="4">
    <source>
        <dbReference type="ARBA" id="ARBA00023136"/>
    </source>
</evidence>